<evidence type="ECO:0008006" key="4">
    <source>
        <dbReference type="Google" id="ProtNLM"/>
    </source>
</evidence>
<keyword evidence="1" id="KW-1133">Transmembrane helix</keyword>
<dbReference type="PANTHER" id="PTHR33344">
    <property type="entry name" value="OS02G0761600 PROTEIN"/>
    <property type="match status" value="1"/>
</dbReference>
<evidence type="ECO:0000256" key="1">
    <source>
        <dbReference type="SAM" id="Phobius"/>
    </source>
</evidence>
<feature type="transmembrane region" description="Helical" evidence="1">
    <location>
        <begin position="21"/>
        <end position="42"/>
    </location>
</feature>
<dbReference type="AlphaFoldDB" id="A0A6P6WT45"/>
<proteinExistence type="predicted"/>
<keyword evidence="1" id="KW-0472">Membrane</keyword>
<accession>A0A6P6WT45</accession>
<dbReference type="Proteomes" id="UP001652660">
    <property type="component" value="Chromosome 3c"/>
</dbReference>
<evidence type="ECO:0000313" key="3">
    <source>
        <dbReference type="RefSeq" id="XP_027116692.1"/>
    </source>
</evidence>
<keyword evidence="2" id="KW-1185">Reference proteome</keyword>
<gene>
    <name evidence="3" type="primary">LOC113734369</name>
</gene>
<dbReference type="GeneID" id="113734369"/>
<protein>
    <recommendedName>
        <fullName evidence="4">Transmembrane protein</fullName>
    </recommendedName>
</protein>
<reference evidence="2" key="1">
    <citation type="journal article" date="2025" name="Foods">
        <title>Unveiling the Microbial Signatures of Arabica Coffee Cherries: Insights into Ripeness Specific Diversity, Functional Traits, and Implications for Quality and Safety.</title>
        <authorList>
            <consortium name="RefSeq"/>
            <person name="Tenea G.N."/>
            <person name="Cifuentes V."/>
            <person name="Reyes P."/>
            <person name="Cevallos-Vallejos M."/>
        </authorList>
    </citation>
    <scope>NUCLEOTIDE SEQUENCE [LARGE SCALE GENOMIC DNA]</scope>
</reference>
<dbReference type="OrthoDB" id="994207at2759"/>
<dbReference type="PANTHER" id="PTHR33344:SF7">
    <property type="entry name" value="TRANSMEMBRANE PROTEIN"/>
    <property type="match status" value="1"/>
</dbReference>
<name>A0A6P6WT45_COFAR</name>
<dbReference type="RefSeq" id="XP_027116692.1">
    <property type="nucleotide sequence ID" value="XM_027260891.2"/>
</dbReference>
<organism evidence="2 3">
    <name type="scientific">Coffea arabica</name>
    <name type="common">Arabian coffee</name>
    <dbReference type="NCBI Taxonomy" id="13443"/>
    <lineage>
        <taxon>Eukaryota</taxon>
        <taxon>Viridiplantae</taxon>
        <taxon>Streptophyta</taxon>
        <taxon>Embryophyta</taxon>
        <taxon>Tracheophyta</taxon>
        <taxon>Spermatophyta</taxon>
        <taxon>Magnoliopsida</taxon>
        <taxon>eudicotyledons</taxon>
        <taxon>Gunneridae</taxon>
        <taxon>Pentapetalae</taxon>
        <taxon>asterids</taxon>
        <taxon>lamiids</taxon>
        <taxon>Gentianales</taxon>
        <taxon>Rubiaceae</taxon>
        <taxon>Ixoroideae</taxon>
        <taxon>Gardenieae complex</taxon>
        <taxon>Bertiereae - Coffeeae clade</taxon>
        <taxon>Coffeeae</taxon>
        <taxon>Coffea</taxon>
    </lineage>
</organism>
<reference evidence="3" key="2">
    <citation type="submission" date="2025-08" db="UniProtKB">
        <authorList>
            <consortium name="RefSeq"/>
        </authorList>
    </citation>
    <scope>IDENTIFICATION</scope>
    <source>
        <tissue evidence="3">Leaves</tissue>
    </source>
</reference>
<keyword evidence="1" id="KW-0812">Transmembrane</keyword>
<sequence>MMEKAHQVQQWWKLRWLSFKHATIVVCLFNVLTALFLLQGFLSAFSFGKFSSSHQSNSVLLRHIKESEEIRRAMIPVDLIKRVKEIEKEAHVEPEAVKQKDTKQGAASDLVSRLNNLRSYSDAGSLKALEEWRKRKMERARQRELGKNGTVV</sequence>
<evidence type="ECO:0000313" key="2">
    <source>
        <dbReference type="Proteomes" id="UP001652660"/>
    </source>
</evidence>